<evidence type="ECO:0000256" key="1">
    <source>
        <dbReference type="SAM" id="Phobius"/>
    </source>
</evidence>
<reference evidence="2 3" key="1">
    <citation type="journal article" date="2020" name="Mol. Biol. Evol.">
        <title>Distinct Expression and Methylation Patterns for Genes with Different Fates following a Single Whole-Genome Duplication in Flowering Plants.</title>
        <authorList>
            <person name="Shi T."/>
            <person name="Rahmani R.S."/>
            <person name="Gugger P.F."/>
            <person name="Wang M."/>
            <person name="Li H."/>
            <person name="Zhang Y."/>
            <person name="Li Z."/>
            <person name="Wang Q."/>
            <person name="Van de Peer Y."/>
            <person name="Marchal K."/>
            <person name="Chen J."/>
        </authorList>
    </citation>
    <scope>NUCLEOTIDE SEQUENCE [LARGE SCALE GENOMIC DNA]</scope>
    <source>
        <tissue evidence="2">Leaf</tissue>
    </source>
</reference>
<protein>
    <submittedName>
        <fullName evidence="2">Uncharacterized protein</fullName>
    </submittedName>
</protein>
<keyword evidence="1" id="KW-1133">Transmembrane helix</keyword>
<accession>A0A822Y2E2</accession>
<name>A0A822Y2E2_NELNU</name>
<keyword evidence="1" id="KW-0812">Transmembrane</keyword>
<evidence type="ECO:0000313" key="2">
    <source>
        <dbReference type="EMBL" id="DAD25711.1"/>
    </source>
</evidence>
<keyword evidence="1" id="KW-0472">Membrane</keyword>
<organism evidence="2 3">
    <name type="scientific">Nelumbo nucifera</name>
    <name type="common">Sacred lotus</name>
    <dbReference type="NCBI Taxonomy" id="4432"/>
    <lineage>
        <taxon>Eukaryota</taxon>
        <taxon>Viridiplantae</taxon>
        <taxon>Streptophyta</taxon>
        <taxon>Embryophyta</taxon>
        <taxon>Tracheophyta</taxon>
        <taxon>Spermatophyta</taxon>
        <taxon>Magnoliopsida</taxon>
        <taxon>Proteales</taxon>
        <taxon>Nelumbonaceae</taxon>
        <taxon>Nelumbo</taxon>
    </lineage>
</organism>
<dbReference type="Proteomes" id="UP000607653">
    <property type="component" value="Unassembled WGS sequence"/>
</dbReference>
<gene>
    <name evidence="2" type="ORF">HUJ06_027178</name>
</gene>
<proteinExistence type="predicted"/>
<dbReference type="EMBL" id="DUZY01000002">
    <property type="protein sequence ID" value="DAD25711.1"/>
    <property type="molecule type" value="Genomic_DNA"/>
</dbReference>
<sequence>MELLPALDLHSSVLCRVSIVEFLLHLSFPIELPRILALRQPWFLKALTRFESAKSNSMIQTLLLGTLFGLWYLFNIYFNIYNKQVHISLNSCFPFSFLLL</sequence>
<dbReference type="AlphaFoldDB" id="A0A822Y2E2"/>
<keyword evidence="3" id="KW-1185">Reference proteome</keyword>
<evidence type="ECO:0000313" key="3">
    <source>
        <dbReference type="Proteomes" id="UP000607653"/>
    </source>
</evidence>
<comment type="caution">
    <text evidence="2">The sequence shown here is derived from an EMBL/GenBank/DDBJ whole genome shotgun (WGS) entry which is preliminary data.</text>
</comment>
<feature type="transmembrane region" description="Helical" evidence="1">
    <location>
        <begin position="58"/>
        <end position="78"/>
    </location>
</feature>